<dbReference type="InterPro" id="IPR059068">
    <property type="entry name" value="TPR_P4H"/>
</dbReference>
<dbReference type="FunFam" id="2.60.120.620:FF:000001">
    <property type="entry name" value="Prolyl 4-hydroxylase subunit alpha 2"/>
    <property type="match status" value="1"/>
</dbReference>
<dbReference type="Pfam" id="PF23558">
    <property type="entry name" value="TPR_P4H"/>
    <property type="match status" value="1"/>
</dbReference>
<dbReference type="GO" id="GO:0005788">
    <property type="term" value="C:endoplasmic reticulum lumen"/>
    <property type="evidence" value="ECO:0007669"/>
    <property type="project" value="UniProtKB-SubCell"/>
</dbReference>
<dbReference type="GO" id="GO:0031418">
    <property type="term" value="F:L-ascorbic acid binding"/>
    <property type="evidence" value="ECO:0007669"/>
    <property type="project" value="UniProtKB-KW"/>
</dbReference>
<feature type="signal peptide" evidence="13">
    <location>
        <begin position="1"/>
        <end position="18"/>
    </location>
</feature>
<dbReference type="GO" id="GO:0004656">
    <property type="term" value="F:procollagen-proline 4-dioxygenase activity"/>
    <property type="evidence" value="ECO:0007669"/>
    <property type="project" value="UniProtKB-EC"/>
</dbReference>
<evidence type="ECO:0000256" key="10">
    <source>
        <dbReference type="ARBA" id="ARBA00023002"/>
    </source>
</evidence>
<dbReference type="InterPro" id="IPR013547">
    <property type="entry name" value="P4H_N"/>
</dbReference>
<keyword evidence="6" id="KW-0479">Metal-binding</keyword>
<evidence type="ECO:0000256" key="5">
    <source>
        <dbReference type="ARBA" id="ARBA00012269"/>
    </source>
</evidence>
<keyword evidence="7" id="KW-0256">Endoplasmic reticulum</keyword>
<evidence type="ECO:0000313" key="16">
    <source>
        <dbReference type="Proteomes" id="UP000801492"/>
    </source>
</evidence>
<keyword evidence="11" id="KW-0408">Iron</keyword>
<name>A0A8K0CVM7_IGNLU</name>
<dbReference type="PANTHER" id="PTHR10869:SF244">
    <property type="entry name" value="PROLYL 4-HYDROXYLASE SUBUNIT ALPHA-2"/>
    <property type="match status" value="1"/>
</dbReference>
<dbReference type="InterPro" id="IPR044862">
    <property type="entry name" value="Pro_4_hyd_alph_FE2OG_OXY"/>
</dbReference>
<dbReference type="EMBL" id="VTPC01006950">
    <property type="protein sequence ID" value="KAF2894500.1"/>
    <property type="molecule type" value="Genomic_DNA"/>
</dbReference>
<dbReference type="InterPro" id="IPR006620">
    <property type="entry name" value="Pro_4_hyd_alph"/>
</dbReference>
<evidence type="ECO:0000256" key="11">
    <source>
        <dbReference type="ARBA" id="ARBA00023004"/>
    </source>
</evidence>
<dbReference type="OrthoDB" id="420380at2759"/>
<dbReference type="GO" id="GO:0005506">
    <property type="term" value="F:iron ion binding"/>
    <property type="evidence" value="ECO:0007669"/>
    <property type="project" value="InterPro"/>
</dbReference>
<accession>A0A8K0CVM7</accession>
<dbReference type="SMART" id="SM00702">
    <property type="entry name" value="P4Hc"/>
    <property type="match status" value="1"/>
</dbReference>
<proteinExistence type="inferred from homology"/>
<evidence type="ECO:0000256" key="2">
    <source>
        <dbReference type="ARBA" id="ARBA00002035"/>
    </source>
</evidence>
<evidence type="ECO:0000313" key="15">
    <source>
        <dbReference type="EMBL" id="KAF2894500.1"/>
    </source>
</evidence>
<dbReference type="PANTHER" id="PTHR10869">
    <property type="entry name" value="PROLYL 4-HYDROXYLASE ALPHA SUBUNIT"/>
    <property type="match status" value="1"/>
</dbReference>
<organism evidence="15 16">
    <name type="scientific">Ignelater luminosus</name>
    <name type="common">Cucubano</name>
    <name type="synonym">Pyrophorus luminosus</name>
    <dbReference type="NCBI Taxonomy" id="2038154"/>
    <lineage>
        <taxon>Eukaryota</taxon>
        <taxon>Metazoa</taxon>
        <taxon>Ecdysozoa</taxon>
        <taxon>Arthropoda</taxon>
        <taxon>Hexapoda</taxon>
        <taxon>Insecta</taxon>
        <taxon>Pterygota</taxon>
        <taxon>Neoptera</taxon>
        <taxon>Endopterygota</taxon>
        <taxon>Coleoptera</taxon>
        <taxon>Polyphaga</taxon>
        <taxon>Elateriformia</taxon>
        <taxon>Elateroidea</taxon>
        <taxon>Elateridae</taxon>
        <taxon>Agrypninae</taxon>
        <taxon>Pyrophorini</taxon>
        <taxon>Ignelater</taxon>
    </lineage>
</organism>
<dbReference type="InterPro" id="IPR045054">
    <property type="entry name" value="P4HA-like"/>
</dbReference>
<dbReference type="AlphaFoldDB" id="A0A8K0CVM7"/>
<evidence type="ECO:0000256" key="6">
    <source>
        <dbReference type="ARBA" id="ARBA00022723"/>
    </source>
</evidence>
<evidence type="ECO:0000256" key="3">
    <source>
        <dbReference type="ARBA" id="ARBA00004319"/>
    </source>
</evidence>
<dbReference type="Pfam" id="PF08336">
    <property type="entry name" value="P4Ha_N"/>
    <property type="match status" value="2"/>
</dbReference>
<evidence type="ECO:0000256" key="4">
    <source>
        <dbReference type="ARBA" id="ARBA00006511"/>
    </source>
</evidence>
<keyword evidence="8" id="KW-0847">Vitamin C</keyword>
<dbReference type="Proteomes" id="UP000801492">
    <property type="component" value="Unassembled WGS sequence"/>
</dbReference>
<keyword evidence="9" id="KW-0223">Dioxygenase</keyword>
<sequence>MHILSFLTVISLFRIGFCELYTALVDLKEVFHTEDVLIDTLDKYIQAEHQKLELLQRYTEIYKQQHNKASEDIENYIANPINAYLLVKRLTADWKQVESLMSMNVGEDYLRNISSYREYLKFPTDEDLNGAAVALTRLQDTYKLDTASLARGELNGVKYSSELSAADCFELGRQSYNNGDFYHTQLWMREADARLGREANETIDKSDILEYLAFSTYKQGNIPLALDLTNKLLEIFPTHPRALGNKMYYEEAIQRNNDVKRKGDDESADIVVNDQPIQATLDIPERALYEQLCRGEVTTPVEITSQLKCQYVRNNNPFLLIAPFKLEEAYLQPRIVIFHDVMSDNEIETIKKLAQPRFRRATVQNYKTGELETAQYRISKSAWLKEHEDKHIADVCQRVSDMTRLSVATAEELQVVNYGIGGHYEPHFDFARREETNAFKSLGTGNRIATALFYMSDVPQGGATVFPNIKVALWPKKGTAAFWYNLHPSGEGDYNTRHAACPVLAGSKWGKYSNELRILLETSHNYADAGEFVSNPIYAFKLIRLLSVEYQNLEKSFPGKHSLEFTQVMEDTILSHNLTFPTVRDLTGVCHAIIRLQDIYNLDESHILVGNFQEYWDGSLTLDELEELRNCYKYHKKFYINEWITSDVIENENDDIAFLLKEFYFVFRAFYETIKMTTSRSLQEISPKLMTYT</sequence>
<feature type="chain" id="PRO_5035448545" description="procollagen-proline 4-dioxygenase" evidence="13">
    <location>
        <begin position="19"/>
        <end position="693"/>
    </location>
</feature>
<dbReference type="Gene3D" id="6.10.140.1460">
    <property type="match status" value="1"/>
</dbReference>
<dbReference type="PROSITE" id="PS51471">
    <property type="entry name" value="FE2OG_OXY"/>
    <property type="match status" value="1"/>
</dbReference>
<comment type="similarity">
    <text evidence="4">Belongs to the P4HA family.</text>
</comment>
<comment type="subcellular location">
    <subcellularLocation>
        <location evidence="3">Endoplasmic reticulum lumen</location>
    </subcellularLocation>
</comment>
<feature type="domain" description="Fe2OG dioxygenase" evidence="14">
    <location>
        <begin position="409"/>
        <end position="526"/>
    </location>
</feature>
<comment type="cofactor">
    <cofactor evidence="1">
        <name>L-ascorbate</name>
        <dbReference type="ChEBI" id="CHEBI:38290"/>
    </cofactor>
</comment>
<comment type="caution">
    <text evidence="15">The sequence shown here is derived from an EMBL/GenBank/DDBJ whole genome shotgun (WGS) entry which is preliminary data.</text>
</comment>
<dbReference type="InterPro" id="IPR011990">
    <property type="entry name" value="TPR-like_helical_dom_sf"/>
</dbReference>
<dbReference type="EC" id="1.14.11.2" evidence="5"/>
<dbReference type="Pfam" id="PF13640">
    <property type="entry name" value="2OG-FeII_Oxy_3"/>
    <property type="match status" value="1"/>
</dbReference>
<evidence type="ECO:0000259" key="14">
    <source>
        <dbReference type="PROSITE" id="PS51471"/>
    </source>
</evidence>
<dbReference type="SUPFAM" id="SSF48452">
    <property type="entry name" value="TPR-like"/>
    <property type="match status" value="1"/>
</dbReference>
<gene>
    <name evidence="15" type="ORF">ILUMI_11700</name>
</gene>
<dbReference type="Gene3D" id="2.60.120.620">
    <property type="entry name" value="q2cbj1_9rhob like domain"/>
    <property type="match status" value="1"/>
</dbReference>
<evidence type="ECO:0000256" key="1">
    <source>
        <dbReference type="ARBA" id="ARBA00001961"/>
    </source>
</evidence>
<keyword evidence="10" id="KW-0560">Oxidoreductase</keyword>
<dbReference type="Gene3D" id="1.25.40.10">
    <property type="entry name" value="Tetratricopeptide repeat domain"/>
    <property type="match status" value="1"/>
</dbReference>
<evidence type="ECO:0000256" key="13">
    <source>
        <dbReference type="SAM" id="SignalP"/>
    </source>
</evidence>
<protein>
    <recommendedName>
        <fullName evidence="5">procollagen-proline 4-dioxygenase</fullName>
        <ecNumber evidence="5">1.14.11.2</ecNumber>
    </recommendedName>
</protein>
<keyword evidence="12" id="KW-0325">Glycoprotein</keyword>
<keyword evidence="13" id="KW-0732">Signal</keyword>
<comment type="function">
    <text evidence="2">Catalyzes the post-translational formation of 4-hydroxyproline in -Xaa-Pro-Gly- sequences in collagens and other proteins.</text>
</comment>
<dbReference type="InterPro" id="IPR005123">
    <property type="entry name" value="Oxoglu/Fe-dep_dioxygenase_dom"/>
</dbReference>
<keyword evidence="16" id="KW-1185">Reference proteome</keyword>
<evidence type="ECO:0000256" key="12">
    <source>
        <dbReference type="ARBA" id="ARBA00023180"/>
    </source>
</evidence>
<evidence type="ECO:0000256" key="8">
    <source>
        <dbReference type="ARBA" id="ARBA00022896"/>
    </source>
</evidence>
<reference evidence="15" key="1">
    <citation type="submission" date="2019-08" db="EMBL/GenBank/DDBJ databases">
        <title>The genome of the North American firefly Photinus pyralis.</title>
        <authorList>
            <consortium name="Photinus pyralis genome working group"/>
            <person name="Fallon T.R."/>
            <person name="Sander Lower S.E."/>
            <person name="Weng J.-K."/>
        </authorList>
    </citation>
    <scope>NUCLEOTIDE SEQUENCE</scope>
    <source>
        <strain evidence="15">TRF0915ILg1</strain>
        <tissue evidence="15">Whole body</tissue>
    </source>
</reference>
<dbReference type="FunFam" id="1.25.40.10:FF:000006">
    <property type="entry name" value="Prolyl 4-hydroxylase subunit alpha 2"/>
    <property type="match status" value="1"/>
</dbReference>
<evidence type="ECO:0000256" key="9">
    <source>
        <dbReference type="ARBA" id="ARBA00022964"/>
    </source>
</evidence>
<evidence type="ECO:0000256" key="7">
    <source>
        <dbReference type="ARBA" id="ARBA00022824"/>
    </source>
</evidence>